<keyword evidence="1" id="KW-0472">Membrane</keyword>
<gene>
    <name evidence="2" type="ORF">JCM19296_3315</name>
</gene>
<organism evidence="2 3">
    <name type="scientific">Nonlabens ulvanivorans</name>
    <name type="common">Persicivirga ulvanivorans</name>
    <dbReference type="NCBI Taxonomy" id="906888"/>
    <lineage>
        <taxon>Bacteria</taxon>
        <taxon>Pseudomonadati</taxon>
        <taxon>Bacteroidota</taxon>
        <taxon>Flavobacteriia</taxon>
        <taxon>Flavobacteriales</taxon>
        <taxon>Flavobacteriaceae</taxon>
        <taxon>Nonlabens</taxon>
    </lineage>
</organism>
<accession>A0A081DFL0</accession>
<evidence type="ECO:0000256" key="1">
    <source>
        <dbReference type="SAM" id="Phobius"/>
    </source>
</evidence>
<dbReference type="AlphaFoldDB" id="A0A081DFL0"/>
<dbReference type="Proteomes" id="UP000028980">
    <property type="component" value="Unassembled WGS sequence"/>
</dbReference>
<comment type="caution">
    <text evidence="2">The sequence shown here is derived from an EMBL/GenBank/DDBJ whole genome shotgun (WGS) entry which is preliminary data.</text>
</comment>
<reference evidence="2 3" key="1">
    <citation type="journal article" date="2014" name="Genome Announc.">
        <title>Draft Genome Sequences of Marine Flavobacterium Nonlabens Strains NR17, NR24, NR27, NR32, NR33, and Ara13.</title>
        <authorList>
            <person name="Nakanishi M."/>
            <person name="Meirelles P."/>
            <person name="Suzuki R."/>
            <person name="Takatani N."/>
            <person name="Mino S."/>
            <person name="Suda W."/>
            <person name="Oshima K."/>
            <person name="Hattori M."/>
            <person name="Ohkuma M."/>
            <person name="Hosokawa M."/>
            <person name="Miyashita K."/>
            <person name="Thompson F.L."/>
            <person name="Niwa A."/>
            <person name="Sawabe T."/>
            <person name="Sawabe T."/>
        </authorList>
    </citation>
    <scope>NUCLEOTIDE SEQUENCE [LARGE SCALE GENOMIC DNA]</scope>
    <source>
        <strain evidence="3">JCM19296</strain>
    </source>
</reference>
<dbReference type="EMBL" id="BBLG01000012">
    <property type="protein sequence ID" value="GAK77706.1"/>
    <property type="molecule type" value="Genomic_DNA"/>
</dbReference>
<evidence type="ECO:0000313" key="3">
    <source>
        <dbReference type="Proteomes" id="UP000028980"/>
    </source>
</evidence>
<sequence length="42" mass="4977">MIYEKKKGTNPIILKTKKVKDWILIIGLLFCSLISFLHFINR</sequence>
<evidence type="ECO:0000313" key="2">
    <source>
        <dbReference type="EMBL" id="GAK77706.1"/>
    </source>
</evidence>
<protein>
    <submittedName>
        <fullName evidence="2">Uncharacterized protein</fullName>
    </submittedName>
</protein>
<name>A0A081DFL0_NONUL</name>
<keyword evidence="1" id="KW-0812">Transmembrane</keyword>
<keyword evidence="1" id="KW-1133">Transmembrane helix</keyword>
<feature type="transmembrane region" description="Helical" evidence="1">
    <location>
        <begin position="21"/>
        <end position="40"/>
    </location>
</feature>
<proteinExistence type="predicted"/>